<dbReference type="RefSeq" id="WP_018598249.1">
    <property type="nucleotide sequence ID" value="NZ_AP031439.1"/>
</dbReference>
<organism evidence="1 2">
    <name type="scientific">Blautia producta</name>
    <dbReference type="NCBI Taxonomy" id="33035"/>
    <lineage>
        <taxon>Bacteria</taxon>
        <taxon>Bacillati</taxon>
        <taxon>Bacillota</taxon>
        <taxon>Clostridia</taxon>
        <taxon>Lachnospirales</taxon>
        <taxon>Lachnospiraceae</taxon>
        <taxon>Blautia</taxon>
    </lineage>
</organism>
<evidence type="ECO:0000313" key="2">
    <source>
        <dbReference type="Proteomes" id="UP000515789"/>
    </source>
</evidence>
<dbReference type="GeneID" id="75055697"/>
<dbReference type="Proteomes" id="UP000515789">
    <property type="component" value="Chromosome"/>
</dbReference>
<evidence type="ECO:0000313" key="1">
    <source>
        <dbReference type="EMBL" id="QMW77641.1"/>
    </source>
</evidence>
<proteinExistence type="predicted"/>
<gene>
    <name evidence="1" type="ORF">E5259_08570</name>
</gene>
<name>A0A7G5MSP8_9FIRM</name>
<sequence length="74" mass="8074">MGVNIAARIRSAGEPIGRTTKKGAVECKVKCQGCGEDITSDGVLVGVEYVKTKRGSEWFFHTECMGKIWGRKIV</sequence>
<accession>A0A7G5MSP8</accession>
<dbReference type="EMBL" id="CP039126">
    <property type="protein sequence ID" value="QMW77641.1"/>
    <property type="molecule type" value="Genomic_DNA"/>
</dbReference>
<reference evidence="1 2" key="1">
    <citation type="submission" date="2019-04" db="EMBL/GenBank/DDBJ databases">
        <authorList>
            <person name="Schori C."/>
            <person name="Ahrens C."/>
        </authorList>
    </citation>
    <scope>NUCLEOTIDE SEQUENCE [LARGE SCALE GENOMIC DNA]</scope>
    <source>
        <strain evidence="1 2">DSM 2950</strain>
    </source>
</reference>
<evidence type="ECO:0008006" key="3">
    <source>
        <dbReference type="Google" id="ProtNLM"/>
    </source>
</evidence>
<dbReference type="AlphaFoldDB" id="A0A7G5MSP8"/>
<protein>
    <recommendedName>
        <fullName evidence="3">PARP-type domain-containing protein</fullName>
    </recommendedName>
</protein>